<evidence type="ECO:0000313" key="4">
    <source>
        <dbReference type="EMBL" id="OGZ42684.1"/>
    </source>
</evidence>
<dbReference type="Gene3D" id="2.160.10.10">
    <property type="entry name" value="Hexapeptide repeat proteins"/>
    <property type="match status" value="1"/>
</dbReference>
<gene>
    <name evidence="4" type="ORF">A2W41_02980</name>
</gene>
<feature type="active site" description="Proton acceptor" evidence="1">
    <location>
        <position position="142"/>
    </location>
</feature>
<feature type="domain" description="PglD N-terminal" evidence="3">
    <location>
        <begin position="8"/>
        <end position="86"/>
    </location>
</feature>
<dbReference type="PANTHER" id="PTHR43300:SF7">
    <property type="entry name" value="UDP-N-ACETYLBACILLOSAMINE N-ACETYLTRANSFERASE"/>
    <property type="match status" value="1"/>
</dbReference>
<sequence length="214" mass="22124">MTEKKKKAVILGAGGHGKVVCDTLERRSDIAIVGFLDNSPGRWGQMHYGYPVLGGSEKLSELYKDGVVCAVAAVGHNEERKKLAANIYEAGMEALTLIHPTAYIARDVNIGAGTVIMPQAVVQAGASIGEHVIINTGAVVEHDCIIGSFSHIASGAHFGGAVVVGEGTLVGTGATVRLFAKIGSGCVIGAGAVVVKDVPDTWTVVGNPARRIEK</sequence>
<dbReference type="InterPro" id="IPR020019">
    <property type="entry name" value="AcTrfase_PglD-like"/>
</dbReference>
<accession>A0A1G2FX75</accession>
<dbReference type="Proteomes" id="UP000176700">
    <property type="component" value="Unassembled WGS sequence"/>
</dbReference>
<dbReference type="Pfam" id="PF17836">
    <property type="entry name" value="PglD_N"/>
    <property type="match status" value="1"/>
</dbReference>
<evidence type="ECO:0000259" key="3">
    <source>
        <dbReference type="Pfam" id="PF17836"/>
    </source>
</evidence>
<dbReference type="Gene3D" id="3.40.50.20">
    <property type="match status" value="1"/>
</dbReference>
<dbReference type="InterPro" id="IPR050179">
    <property type="entry name" value="Trans_hexapeptide_repeat"/>
</dbReference>
<dbReference type="EMBL" id="MHNI01000014">
    <property type="protein sequence ID" value="OGZ42684.1"/>
    <property type="molecule type" value="Genomic_DNA"/>
</dbReference>
<dbReference type="CDD" id="cd03360">
    <property type="entry name" value="LbH_AT_putative"/>
    <property type="match status" value="1"/>
</dbReference>
<dbReference type="InterPro" id="IPR041561">
    <property type="entry name" value="PglD_N"/>
</dbReference>
<organism evidence="4 5">
    <name type="scientific">Candidatus Ryanbacteria bacterium RIFCSPHIGHO2_01_45_13</name>
    <dbReference type="NCBI Taxonomy" id="1802112"/>
    <lineage>
        <taxon>Bacteria</taxon>
        <taxon>Candidatus Ryaniibacteriota</taxon>
    </lineage>
</organism>
<evidence type="ECO:0000313" key="5">
    <source>
        <dbReference type="Proteomes" id="UP000176700"/>
    </source>
</evidence>
<dbReference type="PANTHER" id="PTHR43300">
    <property type="entry name" value="ACETYLTRANSFERASE"/>
    <property type="match status" value="1"/>
</dbReference>
<reference evidence="4 5" key="1">
    <citation type="journal article" date="2016" name="Nat. Commun.">
        <title>Thousands of microbial genomes shed light on interconnected biogeochemical processes in an aquifer system.</title>
        <authorList>
            <person name="Anantharaman K."/>
            <person name="Brown C.T."/>
            <person name="Hug L.A."/>
            <person name="Sharon I."/>
            <person name="Castelle C.J."/>
            <person name="Probst A.J."/>
            <person name="Thomas B.C."/>
            <person name="Singh A."/>
            <person name="Wilkins M.J."/>
            <person name="Karaoz U."/>
            <person name="Brodie E.L."/>
            <person name="Williams K.H."/>
            <person name="Hubbard S.S."/>
            <person name="Banfield J.F."/>
        </authorList>
    </citation>
    <scope>NUCLEOTIDE SEQUENCE [LARGE SCALE GENOMIC DNA]</scope>
</reference>
<dbReference type="InterPro" id="IPR011004">
    <property type="entry name" value="Trimer_LpxA-like_sf"/>
</dbReference>
<dbReference type="Pfam" id="PF00132">
    <property type="entry name" value="Hexapep"/>
    <property type="match status" value="1"/>
</dbReference>
<feature type="site" description="Increases basicity of active site His" evidence="1">
    <location>
        <position position="143"/>
    </location>
</feature>
<name>A0A1G2FX75_9BACT</name>
<comment type="caution">
    <text evidence="4">The sequence shown here is derived from an EMBL/GenBank/DDBJ whole genome shotgun (WGS) entry which is preliminary data.</text>
</comment>
<proteinExistence type="predicted"/>
<evidence type="ECO:0000256" key="1">
    <source>
        <dbReference type="PIRSR" id="PIRSR620019-1"/>
    </source>
</evidence>
<dbReference type="SUPFAM" id="SSF51161">
    <property type="entry name" value="Trimeric LpxA-like enzymes"/>
    <property type="match status" value="1"/>
</dbReference>
<feature type="binding site" evidence="2">
    <location>
        <position position="75"/>
    </location>
    <ligand>
        <name>substrate</name>
    </ligand>
</feature>
<dbReference type="NCBIfam" id="TIGR03570">
    <property type="entry name" value="NeuD_NnaD"/>
    <property type="match status" value="1"/>
</dbReference>
<feature type="binding site" evidence="2">
    <location>
        <position position="151"/>
    </location>
    <ligand>
        <name>acetyl-CoA</name>
        <dbReference type="ChEBI" id="CHEBI:57288"/>
    </ligand>
</feature>
<dbReference type="InterPro" id="IPR001451">
    <property type="entry name" value="Hexapep"/>
</dbReference>
<protein>
    <recommendedName>
        <fullName evidence="3">PglD N-terminal domain-containing protein</fullName>
    </recommendedName>
</protein>
<evidence type="ECO:0000256" key="2">
    <source>
        <dbReference type="PIRSR" id="PIRSR620019-2"/>
    </source>
</evidence>
<dbReference type="AlphaFoldDB" id="A0A1G2FX75"/>